<dbReference type="InterPro" id="IPR041633">
    <property type="entry name" value="Polbeta"/>
</dbReference>
<comment type="caution">
    <text evidence="2">The sequence shown here is derived from an EMBL/GenBank/DDBJ whole genome shotgun (WGS) entry which is preliminary data.</text>
</comment>
<accession>E6QBB8</accession>
<reference evidence="2" key="1">
    <citation type="submission" date="2009-10" db="EMBL/GenBank/DDBJ databases">
        <title>Diversity of trophic interactions inside an arsenic-rich microbial ecosystem.</title>
        <authorList>
            <person name="Bertin P.N."/>
            <person name="Heinrich-Salmeron A."/>
            <person name="Pelletier E."/>
            <person name="Goulhen-Chollet F."/>
            <person name="Arsene-Ploetze F."/>
            <person name="Gallien S."/>
            <person name="Calteau A."/>
            <person name="Vallenet D."/>
            <person name="Casiot C."/>
            <person name="Chane-Woon-Ming B."/>
            <person name="Giloteaux L."/>
            <person name="Barakat M."/>
            <person name="Bonnefoy V."/>
            <person name="Bruneel O."/>
            <person name="Chandler M."/>
            <person name="Cleiss J."/>
            <person name="Duran R."/>
            <person name="Elbaz-Poulichet F."/>
            <person name="Fonknechten N."/>
            <person name="Lauga B."/>
            <person name="Mornico D."/>
            <person name="Ortet P."/>
            <person name="Schaeffer C."/>
            <person name="Siguier P."/>
            <person name="Alexander Thil Smith A."/>
            <person name="Van Dorsselaer A."/>
            <person name="Weissenbach J."/>
            <person name="Medigue C."/>
            <person name="Le Paslier D."/>
        </authorList>
    </citation>
    <scope>NUCLEOTIDE SEQUENCE</scope>
</reference>
<dbReference type="Pfam" id="PF18765">
    <property type="entry name" value="Polbeta"/>
    <property type="match status" value="1"/>
</dbReference>
<protein>
    <submittedName>
        <fullName evidence="2">DNA polymerase, beta domain protein region</fullName>
    </submittedName>
</protein>
<evidence type="ECO:0000313" key="2">
    <source>
        <dbReference type="EMBL" id="CBI04494.1"/>
    </source>
</evidence>
<dbReference type="PANTHER" id="PTHR33933:SF1">
    <property type="entry name" value="PROTEIN ADENYLYLTRANSFERASE MNTA-RELATED"/>
    <property type="match status" value="1"/>
</dbReference>
<proteinExistence type="predicted"/>
<gene>
    <name evidence="2" type="ORF">CARN5_2060</name>
</gene>
<dbReference type="InterPro" id="IPR043519">
    <property type="entry name" value="NT_sf"/>
</dbReference>
<dbReference type="EMBL" id="CABP01000068">
    <property type="protein sequence ID" value="CBI04494.1"/>
    <property type="molecule type" value="Genomic_DNA"/>
</dbReference>
<organism evidence="2">
    <name type="scientific">mine drainage metagenome</name>
    <dbReference type="NCBI Taxonomy" id="410659"/>
    <lineage>
        <taxon>unclassified sequences</taxon>
        <taxon>metagenomes</taxon>
        <taxon>ecological metagenomes</taxon>
    </lineage>
</organism>
<name>E6QBB8_9ZZZZ</name>
<dbReference type="CDD" id="cd05403">
    <property type="entry name" value="NT_KNTase_like"/>
    <property type="match status" value="1"/>
</dbReference>
<dbReference type="AlphaFoldDB" id="E6QBB8"/>
<sequence length="112" mass="12621">MGMLDTEVSTAIQAFLVKARRVMPIERAFVYGSRARGDARPDSDVDVAVILPGTRGDLIETQRTLSNTAFDVLLETGQLVSPTPIWEEDWEHPEHYTNPRFIKNVRRDGIPV</sequence>
<dbReference type="Gene3D" id="3.30.460.10">
    <property type="entry name" value="Beta Polymerase, domain 2"/>
    <property type="match status" value="1"/>
</dbReference>
<dbReference type="SUPFAM" id="SSF81301">
    <property type="entry name" value="Nucleotidyltransferase"/>
    <property type="match status" value="1"/>
</dbReference>
<dbReference type="PANTHER" id="PTHR33933">
    <property type="entry name" value="NUCLEOTIDYLTRANSFERASE"/>
    <property type="match status" value="1"/>
</dbReference>
<dbReference type="InterPro" id="IPR052548">
    <property type="entry name" value="Type_VII_TA_antitoxin"/>
</dbReference>
<feature type="domain" description="Polymerase beta nucleotidyltransferase" evidence="1">
    <location>
        <begin position="23"/>
        <end position="68"/>
    </location>
</feature>
<evidence type="ECO:0000259" key="1">
    <source>
        <dbReference type="Pfam" id="PF18765"/>
    </source>
</evidence>